<dbReference type="EMBL" id="JASBWT010000002">
    <property type="protein sequence ID" value="KAJ9107351.1"/>
    <property type="molecule type" value="Genomic_DNA"/>
</dbReference>
<evidence type="ECO:0000313" key="1">
    <source>
        <dbReference type="EMBL" id="KAJ9107351.1"/>
    </source>
</evidence>
<comment type="caution">
    <text evidence="1">The sequence shown here is derived from an EMBL/GenBank/DDBJ whole genome shotgun (WGS) entry which is preliminary data.</text>
</comment>
<proteinExistence type="predicted"/>
<evidence type="ECO:0000313" key="2">
    <source>
        <dbReference type="Proteomes" id="UP001227268"/>
    </source>
</evidence>
<gene>
    <name evidence="1" type="ORF">QFC21_000801</name>
</gene>
<keyword evidence="2" id="KW-1185">Reference proteome</keyword>
<organism evidence="1 2">
    <name type="scientific">Naganishia friedmannii</name>
    <dbReference type="NCBI Taxonomy" id="89922"/>
    <lineage>
        <taxon>Eukaryota</taxon>
        <taxon>Fungi</taxon>
        <taxon>Dikarya</taxon>
        <taxon>Basidiomycota</taxon>
        <taxon>Agaricomycotina</taxon>
        <taxon>Tremellomycetes</taxon>
        <taxon>Filobasidiales</taxon>
        <taxon>Filobasidiaceae</taxon>
        <taxon>Naganishia</taxon>
    </lineage>
</organism>
<sequence>MVHSQLHSKAADDDVDKKSVHTTSLESNKNLRRPSIPQQVPQLAYQNEDTHGTQEGWSGETFQIEEPRIKAKHKVYTDYPEGGFGWVVVFCTFMLCFLYLGVFYAWGVIQDALYKQGLAKSRTLSVIGGVTAFWIGPGCLLASWLLKRLSHRTVALMGVLGMSLSLFLSGFATHSVGGLIFLQGFVFAISGAVVFLTAYTLPTQYFMKKRGLTAGITSCGGGVGGAVWSIAIEKMIASWGLPWSFRFVGLSVLVLGVPAALTLRPGYTRPSAPATVSHSQDPESTPVSEAPEKSIFRSSKYTRILFAWLIASYPFLIPPYFISQYASSVGLSSAQGALYAALFNVASAIGRLAFGLLADFATGNLNAWIFSMAIIALSSICIWPYAVTPGLIIFFVFMCGIGSGGFFALQSAIVSQILGSHRVNAGISWLEVGGGFGYLAGPISAGALLDAFGGADQGARPYRPAMVREAPLPLSAIFQELLTTSSLLYDQYLVASNTAGDILPGRLSQ</sequence>
<dbReference type="Proteomes" id="UP001227268">
    <property type="component" value="Unassembled WGS sequence"/>
</dbReference>
<reference evidence="1" key="1">
    <citation type="submission" date="2023-04" db="EMBL/GenBank/DDBJ databases">
        <title>Draft Genome sequencing of Naganishia species isolated from polar environments using Oxford Nanopore Technology.</title>
        <authorList>
            <person name="Leo P."/>
            <person name="Venkateswaran K."/>
        </authorList>
    </citation>
    <scope>NUCLEOTIDE SEQUENCE</scope>
    <source>
        <strain evidence="1">MNA-CCFEE 5423</strain>
    </source>
</reference>
<name>A0ACC2W925_9TREE</name>
<accession>A0ACC2W925</accession>
<protein>
    <submittedName>
        <fullName evidence="1">Uncharacterized protein</fullName>
    </submittedName>
</protein>